<keyword evidence="1" id="KW-0175">Coiled coil</keyword>
<feature type="coiled-coil region" evidence="1">
    <location>
        <begin position="79"/>
        <end position="106"/>
    </location>
</feature>
<dbReference type="PANTHER" id="PTHR15503:SF22">
    <property type="entry name" value="TRANSPOSON TY3-I GAG POLYPROTEIN"/>
    <property type="match status" value="1"/>
</dbReference>
<feature type="region of interest" description="Disordered" evidence="2">
    <location>
        <begin position="361"/>
        <end position="415"/>
    </location>
</feature>
<reference evidence="3 4" key="1">
    <citation type="journal article" date="2018" name="Cell">
        <title>The Chara Genome: Secondary Complexity and Implications for Plant Terrestrialization.</title>
        <authorList>
            <person name="Nishiyama T."/>
            <person name="Sakayama H."/>
            <person name="Vries J.D."/>
            <person name="Buschmann H."/>
            <person name="Saint-Marcoux D."/>
            <person name="Ullrich K.K."/>
            <person name="Haas F.B."/>
            <person name="Vanderstraeten L."/>
            <person name="Becker D."/>
            <person name="Lang D."/>
            <person name="Vosolsobe S."/>
            <person name="Rombauts S."/>
            <person name="Wilhelmsson P.K.I."/>
            <person name="Janitza P."/>
            <person name="Kern R."/>
            <person name="Heyl A."/>
            <person name="Rumpler F."/>
            <person name="Villalobos L.I.A.C."/>
            <person name="Clay J.M."/>
            <person name="Skokan R."/>
            <person name="Toyoda A."/>
            <person name="Suzuki Y."/>
            <person name="Kagoshima H."/>
            <person name="Schijlen E."/>
            <person name="Tajeshwar N."/>
            <person name="Catarino B."/>
            <person name="Hetherington A.J."/>
            <person name="Saltykova A."/>
            <person name="Bonnot C."/>
            <person name="Breuninger H."/>
            <person name="Symeonidi A."/>
            <person name="Radhakrishnan G.V."/>
            <person name="Van Nieuwerburgh F."/>
            <person name="Deforce D."/>
            <person name="Chang C."/>
            <person name="Karol K.G."/>
            <person name="Hedrich R."/>
            <person name="Ulvskov P."/>
            <person name="Glockner G."/>
            <person name="Delwiche C.F."/>
            <person name="Petrasek J."/>
            <person name="Van de Peer Y."/>
            <person name="Friml J."/>
            <person name="Beilby M."/>
            <person name="Dolan L."/>
            <person name="Kohara Y."/>
            <person name="Sugano S."/>
            <person name="Fujiyama A."/>
            <person name="Delaux P.-M."/>
            <person name="Quint M."/>
            <person name="TheiBen G."/>
            <person name="Hagemann M."/>
            <person name="Harholt J."/>
            <person name="Dunand C."/>
            <person name="Zachgo S."/>
            <person name="Langdale J."/>
            <person name="Maumus F."/>
            <person name="Straeten D.V.D."/>
            <person name="Gould S.B."/>
            <person name="Rensing S.A."/>
        </authorList>
    </citation>
    <scope>NUCLEOTIDE SEQUENCE [LARGE SCALE GENOMIC DNA]</scope>
    <source>
        <strain evidence="3 4">S276</strain>
    </source>
</reference>
<proteinExistence type="predicted"/>
<dbReference type="InterPro" id="IPR032567">
    <property type="entry name" value="RTL1-rel"/>
</dbReference>
<dbReference type="Proteomes" id="UP000265515">
    <property type="component" value="Unassembled WGS sequence"/>
</dbReference>
<dbReference type="Gramene" id="GBG67142">
    <property type="protein sequence ID" value="GBG67142"/>
    <property type="gene ID" value="CBR_g81567"/>
</dbReference>
<comment type="caution">
    <text evidence="3">The sequence shown here is derived from an EMBL/GenBank/DDBJ whole genome shotgun (WGS) entry which is preliminary data.</text>
</comment>
<organism evidence="3 4">
    <name type="scientific">Chara braunii</name>
    <name type="common">Braun's stonewort</name>
    <dbReference type="NCBI Taxonomy" id="69332"/>
    <lineage>
        <taxon>Eukaryota</taxon>
        <taxon>Viridiplantae</taxon>
        <taxon>Streptophyta</taxon>
        <taxon>Charophyceae</taxon>
        <taxon>Charales</taxon>
        <taxon>Characeae</taxon>
        <taxon>Chara</taxon>
    </lineage>
</organism>
<dbReference type="PANTHER" id="PTHR15503">
    <property type="entry name" value="LDOC1 RELATED"/>
    <property type="match status" value="1"/>
</dbReference>
<accession>A0A388KAQ7</accession>
<dbReference type="InterPro" id="IPR021109">
    <property type="entry name" value="Peptidase_aspartic_dom_sf"/>
</dbReference>
<protein>
    <submittedName>
        <fullName evidence="3">Uncharacterized protein</fullName>
    </submittedName>
</protein>
<dbReference type="AlphaFoldDB" id="A0A388KAQ7"/>
<evidence type="ECO:0000313" key="4">
    <source>
        <dbReference type="Proteomes" id="UP000265515"/>
    </source>
</evidence>
<evidence type="ECO:0000313" key="3">
    <source>
        <dbReference type="EMBL" id="GBG67142.1"/>
    </source>
</evidence>
<keyword evidence="4" id="KW-1185">Reference proteome</keyword>
<evidence type="ECO:0000256" key="1">
    <source>
        <dbReference type="SAM" id="Coils"/>
    </source>
</evidence>
<dbReference type="EMBL" id="BFEA01000083">
    <property type="protein sequence ID" value="GBG67142.1"/>
    <property type="molecule type" value="Genomic_DNA"/>
</dbReference>
<dbReference type="Gene3D" id="2.40.70.10">
    <property type="entry name" value="Acid Proteases"/>
    <property type="match status" value="1"/>
</dbReference>
<sequence>MVLQAEEAATAEKLRLQAEADADTQARRKEAHDLLRRHDANSIDRLKYWHFEPNGDEPTPEEQHKEFLAKLVARLVYTCNHLQSELANLQRAVRNHKTQHEDATLDVRVLDMEQVVPGPAAGASSSASSSRQLEERVDHVVAMLGDISAFTEPATISQRFELLDTKISQQQQTDHSHNNSSARPYKMSTFRIEKLMTTHIKTRTALFINTKGGCQIWLSHMATIHGVQVSDLHKKVTWEDMTKEWKKRFIVDDAPALAINRIFAMAQGSTPTREWLTDWQKIVATPDLDLPFPQLRREFYNRSCAALSLALGDCEQYNTFAEIINKAREIIKTNRAAAHEKSTWQPTYVEKVRTGLPQQQFAAVQSDSGEDPAATPASREGDQVAAVQPRSNKPRVNGKAKPASQAGNGQPAPPWVKFDLTEAEYKYRNRYGCCYWCNSNKHKTSICQDQAKEDVRPHSAALLAASYTSGEDAHVANPRYTYEDYAVHLVPPLAESLHMQQSTAFTVSSPSATDSAASPLSIVEDSSDFQVLDPLTFTDFQWMPVHPTGRLSKPHCNVLMAQLRDYLHTAVPTPLMDAGVEAVDLHAYIAKIDREFKTQRYDDIDAPLLYVRIQIGEATCNALIDCEASRNYISQDFMVRAGLGPRVWRKSQPTQVTLADGHTHKSIDRCIDAVPVYFAPHASEAVSFDILDTKFDMILGMSWLRSEDHPVNFFHRTVHIRDRNGI</sequence>
<dbReference type="CDD" id="cd00303">
    <property type="entry name" value="retropepsin_like"/>
    <property type="match status" value="1"/>
</dbReference>
<name>A0A388KAQ7_CHABU</name>
<gene>
    <name evidence="3" type="ORF">CBR_g81567</name>
</gene>
<evidence type="ECO:0000256" key="2">
    <source>
        <dbReference type="SAM" id="MobiDB-lite"/>
    </source>
</evidence>